<dbReference type="Pfam" id="PF22381">
    <property type="entry name" value="Staph_reg_Sar_Rot"/>
    <property type="match status" value="1"/>
</dbReference>
<dbReference type="InterPro" id="IPR036388">
    <property type="entry name" value="WH-like_DNA-bd_sf"/>
</dbReference>
<reference evidence="9 10" key="1">
    <citation type="submission" date="2015-09" db="EMBL/GenBank/DDBJ databases">
        <title>Identification and resolution of microdiversity through metagenomic sequencing of parallel consortia.</title>
        <authorList>
            <person name="Nelson W.C."/>
            <person name="Romine M.F."/>
            <person name="Lindemann S.R."/>
        </authorList>
    </citation>
    <scope>NUCLEOTIDE SEQUENCE [LARGE SCALE GENOMIC DNA]</scope>
    <source>
        <strain evidence="9">HL-49</strain>
    </source>
</reference>
<dbReference type="Gene3D" id="1.10.10.10">
    <property type="entry name" value="Winged helix-like DNA-binding domain superfamily/Winged helix DNA-binding domain"/>
    <property type="match status" value="1"/>
</dbReference>
<dbReference type="InterPro" id="IPR036390">
    <property type="entry name" value="WH_DNA-bd_sf"/>
</dbReference>
<dbReference type="GO" id="GO:0003677">
    <property type="term" value="F:DNA binding"/>
    <property type="evidence" value="ECO:0007669"/>
    <property type="project" value="UniProtKB-KW"/>
</dbReference>
<dbReference type="InterPro" id="IPR000835">
    <property type="entry name" value="HTH_MarR-typ"/>
</dbReference>
<name>A0A0P8AHU4_9BACT</name>
<dbReference type="PANTHER" id="PTHR42756">
    <property type="entry name" value="TRANSCRIPTIONAL REGULATOR, MARR"/>
    <property type="match status" value="1"/>
</dbReference>
<evidence type="ECO:0000313" key="9">
    <source>
        <dbReference type="EMBL" id="KPQ15068.1"/>
    </source>
</evidence>
<feature type="domain" description="HTH marR-type" evidence="8">
    <location>
        <begin position="4"/>
        <end position="139"/>
    </location>
</feature>
<dbReference type="PROSITE" id="PS50995">
    <property type="entry name" value="HTH_MARR_2"/>
    <property type="match status" value="1"/>
</dbReference>
<accession>A0A0P8AHU4</accession>
<dbReference type="PRINTS" id="PR00598">
    <property type="entry name" value="HTHMARR"/>
</dbReference>
<dbReference type="OrthoDB" id="9806864at2"/>
<keyword evidence="3" id="KW-0238">DNA-binding</keyword>
<evidence type="ECO:0000256" key="6">
    <source>
        <dbReference type="ARBA" id="ARBA00047188"/>
    </source>
</evidence>
<evidence type="ECO:0000259" key="8">
    <source>
        <dbReference type="PROSITE" id="PS50995"/>
    </source>
</evidence>
<dbReference type="STRING" id="1305737.GCA_000526355_02737"/>
<evidence type="ECO:0000256" key="2">
    <source>
        <dbReference type="ARBA" id="ARBA00023015"/>
    </source>
</evidence>
<evidence type="ECO:0000256" key="1">
    <source>
        <dbReference type="ARBA" id="ARBA00004496"/>
    </source>
</evidence>
<dbReference type="PANTHER" id="PTHR42756:SF1">
    <property type="entry name" value="TRANSCRIPTIONAL REPRESSOR OF EMRAB OPERON"/>
    <property type="match status" value="1"/>
</dbReference>
<evidence type="ECO:0000256" key="7">
    <source>
        <dbReference type="ARBA" id="ARBA00047207"/>
    </source>
</evidence>
<dbReference type="AlphaFoldDB" id="A0A0P8AHU4"/>
<sequence>MNSISDLAYLLYSNSRLLIQKIQLSLDEVGLTYTQYLTLAVLWEQDGQYVNQIGKKLELDSGTLTPLLKKLEAQNYLRRIRSEEDERKVKVELTYPGKTLQGKVEELLKVFSEEIELISDPQLEKLNSSLSEMLSKLKSLD</sequence>
<evidence type="ECO:0000313" key="10">
    <source>
        <dbReference type="Proteomes" id="UP000050421"/>
    </source>
</evidence>
<proteinExistence type="inferred from homology"/>
<evidence type="ECO:0000256" key="3">
    <source>
        <dbReference type="ARBA" id="ARBA00023125"/>
    </source>
</evidence>
<gene>
    <name evidence="9" type="ORF">HLUCCX10_09755</name>
</gene>
<comment type="subcellular location">
    <subcellularLocation>
        <location evidence="1">Cytoplasm</location>
    </subcellularLocation>
</comment>
<dbReference type="EMBL" id="LJXT01000056">
    <property type="protein sequence ID" value="KPQ15068.1"/>
    <property type="molecule type" value="Genomic_DNA"/>
</dbReference>
<comment type="similarity">
    <text evidence="5">Belongs to the SarZ family.</text>
</comment>
<comment type="caution">
    <text evidence="9">The sequence shown here is derived from an EMBL/GenBank/DDBJ whole genome shotgun (WGS) entry which is preliminary data.</text>
</comment>
<keyword evidence="2" id="KW-0805">Transcription regulation</keyword>
<dbReference type="PATRIC" id="fig|1305737.6.peg.2571"/>
<protein>
    <recommendedName>
        <fullName evidence="6">HTH-type transcriptional regulator SarZ</fullName>
    </recommendedName>
    <alternativeName>
        <fullName evidence="7">Staphylococcal accessory regulator Z</fullName>
    </alternativeName>
</protein>
<keyword evidence="4" id="KW-0804">Transcription</keyword>
<organism evidence="9 10">
    <name type="scientific">Algoriphagus marincola HL-49</name>
    <dbReference type="NCBI Taxonomy" id="1305737"/>
    <lineage>
        <taxon>Bacteria</taxon>
        <taxon>Pseudomonadati</taxon>
        <taxon>Bacteroidota</taxon>
        <taxon>Cytophagia</taxon>
        <taxon>Cytophagales</taxon>
        <taxon>Cyclobacteriaceae</taxon>
        <taxon>Algoriphagus</taxon>
    </lineage>
</organism>
<dbReference type="eggNOG" id="COG1846">
    <property type="taxonomic scope" value="Bacteria"/>
</dbReference>
<dbReference type="Proteomes" id="UP000050421">
    <property type="component" value="Unassembled WGS sequence"/>
</dbReference>
<evidence type="ECO:0000256" key="4">
    <source>
        <dbReference type="ARBA" id="ARBA00023163"/>
    </source>
</evidence>
<dbReference type="InterPro" id="IPR055166">
    <property type="entry name" value="Transc_reg_Sar_Rot_HTH"/>
</dbReference>
<dbReference type="GO" id="GO:0005737">
    <property type="term" value="C:cytoplasm"/>
    <property type="evidence" value="ECO:0007669"/>
    <property type="project" value="UniProtKB-SubCell"/>
</dbReference>
<dbReference type="GO" id="GO:0003700">
    <property type="term" value="F:DNA-binding transcription factor activity"/>
    <property type="evidence" value="ECO:0007669"/>
    <property type="project" value="InterPro"/>
</dbReference>
<evidence type="ECO:0000256" key="5">
    <source>
        <dbReference type="ARBA" id="ARBA00046337"/>
    </source>
</evidence>
<dbReference type="SMART" id="SM00347">
    <property type="entry name" value="HTH_MARR"/>
    <property type="match status" value="1"/>
</dbReference>
<dbReference type="SUPFAM" id="SSF46785">
    <property type="entry name" value="Winged helix' DNA-binding domain"/>
    <property type="match status" value="1"/>
</dbReference>